<organism evidence="1 2">
    <name type="scientific">Flavobacterium urumqiense</name>
    <dbReference type="NCBI Taxonomy" id="935224"/>
    <lineage>
        <taxon>Bacteria</taxon>
        <taxon>Pseudomonadati</taxon>
        <taxon>Bacteroidota</taxon>
        <taxon>Flavobacteriia</taxon>
        <taxon>Flavobacteriales</taxon>
        <taxon>Flavobacteriaceae</taxon>
        <taxon>Flavobacterium</taxon>
    </lineage>
</organism>
<evidence type="ECO:0000313" key="2">
    <source>
        <dbReference type="Proteomes" id="UP000236737"/>
    </source>
</evidence>
<proteinExistence type="predicted"/>
<gene>
    <name evidence="1" type="ORF">SAMN04488130_103199</name>
</gene>
<accession>A0A1H5VFI8</accession>
<dbReference type="RefSeq" id="WP_103999276.1">
    <property type="nucleotide sequence ID" value="NZ_FNVP01000003.1"/>
</dbReference>
<sequence length="191" mass="23566">MKKQNMLKRRIDSMHSENYFKNGKNHKELKEYVDDIIKVKMIYWNNQDFMEIVNYLIKKNLGQHNKYFVKSQYIEQIKKEIQTNHIMIKQNECWTDKQECEEEIFYLTKILIHLDPQYYNLKSPADYTYWYENYEDKIVHEYVIAILAHFDSLECFKEYLQGLLQFVNTKQIMHCIRIYKRTNTIQSILEY</sequence>
<dbReference type="Proteomes" id="UP000236737">
    <property type="component" value="Unassembled WGS sequence"/>
</dbReference>
<dbReference type="AlphaFoldDB" id="A0A1H5VFI8"/>
<dbReference type="EMBL" id="FNVP01000003">
    <property type="protein sequence ID" value="SEF86033.1"/>
    <property type="molecule type" value="Genomic_DNA"/>
</dbReference>
<evidence type="ECO:0000313" key="1">
    <source>
        <dbReference type="EMBL" id="SEF86033.1"/>
    </source>
</evidence>
<reference evidence="2" key="1">
    <citation type="submission" date="2016-10" db="EMBL/GenBank/DDBJ databases">
        <authorList>
            <person name="Varghese N."/>
            <person name="Submissions S."/>
        </authorList>
    </citation>
    <scope>NUCLEOTIDE SEQUENCE [LARGE SCALE GENOMIC DNA]</scope>
    <source>
        <strain evidence="2">CGMCC 1.9230</strain>
    </source>
</reference>
<keyword evidence="2" id="KW-1185">Reference proteome</keyword>
<name>A0A1H5VFI8_9FLAO</name>
<protein>
    <submittedName>
        <fullName evidence="1">Uncharacterized protein</fullName>
    </submittedName>
</protein>